<feature type="coiled-coil region" evidence="1">
    <location>
        <begin position="320"/>
        <end position="376"/>
    </location>
</feature>
<dbReference type="EMBL" id="BSXT01003262">
    <property type="protein sequence ID" value="GMF53334.1"/>
    <property type="molecule type" value="Genomic_DNA"/>
</dbReference>
<feature type="region of interest" description="Disordered" evidence="2">
    <location>
        <begin position="254"/>
        <end position="313"/>
    </location>
</feature>
<protein>
    <submittedName>
        <fullName evidence="3">Unnamed protein product</fullName>
    </submittedName>
</protein>
<evidence type="ECO:0000313" key="4">
    <source>
        <dbReference type="Proteomes" id="UP001165121"/>
    </source>
</evidence>
<proteinExistence type="predicted"/>
<feature type="compositionally biased region" description="Polar residues" evidence="2">
    <location>
        <begin position="277"/>
        <end position="289"/>
    </location>
</feature>
<gene>
    <name evidence="3" type="ORF">Pfra01_002202600</name>
</gene>
<keyword evidence="1" id="KW-0175">Coiled coil</keyword>
<name>A0A9W7D180_9STRA</name>
<feature type="compositionally biased region" description="Basic and acidic residues" evidence="2">
    <location>
        <begin position="162"/>
        <end position="175"/>
    </location>
</feature>
<evidence type="ECO:0000313" key="3">
    <source>
        <dbReference type="EMBL" id="GMF53334.1"/>
    </source>
</evidence>
<feature type="compositionally biased region" description="Low complexity" evidence="2">
    <location>
        <begin position="68"/>
        <end position="78"/>
    </location>
</feature>
<reference evidence="3" key="1">
    <citation type="submission" date="2023-04" db="EMBL/GenBank/DDBJ databases">
        <title>Phytophthora fragariaefolia NBRC 109709.</title>
        <authorList>
            <person name="Ichikawa N."/>
            <person name="Sato H."/>
            <person name="Tonouchi N."/>
        </authorList>
    </citation>
    <scope>NUCLEOTIDE SEQUENCE</scope>
    <source>
        <strain evidence="3">NBRC 109709</strain>
    </source>
</reference>
<organism evidence="3 4">
    <name type="scientific">Phytophthora fragariaefolia</name>
    <dbReference type="NCBI Taxonomy" id="1490495"/>
    <lineage>
        <taxon>Eukaryota</taxon>
        <taxon>Sar</taxon>
        <taxon>Stramenopiles</taxon>
        <taxon>Oomycota</taxon>
        <taxon>Peronosporomycetes</taxon>
        <taxon>Peronosporales</taxon>
        <taxon>Peronosporaceae</taxon>
        <taxon>Phytophthora</taxon>
    </lineage>
</organism>
<feature type="compositionally biased region" description="Polar residues" evidence="2">
    <location>
        <begin position="121"/>
        <end position="134"/>
    </location>
</feature>
<evidence type="ECO:0000256" key="2">
    <source>
        <dbReference type="SAM" id="MobiDB-lite"/>
    </source>
</evidence>
<accession>A0A9W7D180</accession>
<dbReference type="Proteomes" id="UP001165121">
    <property type="component" value="Unassembled WGS sequence"/>
</dbReference>
<comment type="caution">
    <text evidence="3">The sequence shown here is derived from an EMBL/GenBank/DDBJ whole genome shotgun (WGS) entry which is preliminary data.</text>
</comment>
<sequence>MLGRCAFTECLVGDDEEIDVAACISCTKPVHHMCSNTVHGDWDVRVCSESCCVALGLAKQASAAFAASASKPPGAPKSKQQRGSNTKVKQSQVQGLDGAPTRGSVGNGGIVERKTRPGATIPNTKTNKKSTMQNDRVDAPRGTASSQTERGETLPVAVTSMRNEESGLRSRSECFSGDDDKLVTSGDEHCEFDHDSDEEGDHRLNKPKTFFFTAADGLDLLRASSGPLTASAERNPLETAGAKLREQVVARRCRCADSSHRDEDDADDARTSESETLEPSNDPTEAANGTANTTVPSSTSSTETKAGPGITTAQANAATVDFIERQRKRHDDEYSLLREKLSFKRAKAEKEEARWKEECEFRKREADQNAKKWTEEVALRRSEMELRREELAVLKHHLGIQLISSASTQFNV</sequence>
<feature type="compositionally biased region" description="Low complexity" evidence="2">
    <location>
        <begin position="290"/>
        <end position="304"/>
    </location>
</feature>
<evidence type="ECO:0000256" key="1">
    <source>
        <dbReference type="SAM" id="Coils"/>
    </source>
</evidence>
<keyword evidence="4" id="KW-1185">Reference proteome</keyword>
<feature type="compositionally biased region" description="Polar residues" evidence="2">
    <location>
        <begin position="82"/>
        <end position="94"/>
    </location>
</feature>
<feature type="region of interest" description="Disordered" evidence="2">
    <location>
        <begin position="68"/>
        <end position="175"/>
    </location>
</feature>
<dbReference type="OrthoDB" id="126582at2759"/>
<dbReference type="AlphaFoldDB" id="A0A9W7D180"/>
<feature type="compositionally biased region" description="Basic and acidic residues" evidence="2">
    <location>
        <begin position="254"/>
        <end position="273"/>
    </location>
</feature>